<dbReference type="KEGG" id="bcae:A4V03_10340"/>
<dbReference type="GeneID" id="82187541"/>
<dbReference type="Pfam" id="PF13970">
    <property type="entry name" value="DUF4221"/>
    <property type="match status" value="1"/>
</dbReference>
<sequence>MWRFILIILFLTTVLVGCQKKVVTNSKIGHFEDKCNLEYVGKKELALDERTSVMVEYLQYINDSVNNIISFINYPTNMIYMYDYSNGLLVDTIRYDKEGNNGVGEVQGYYFLNSDSIFVYQYGSSVIHLTNCKGEILWTKALFENFKRKEKMMYPDPYLMTNNPMKYVDGNLILNGFISGETSYETKENRPVTMLYNIDESSLEFLNHYPIQYVEYNWGGGLTHRLPYTGLDNKGNLLISFPADHNLWRCNLISNRTDSLYAGSEMIEYIKPYATSKEEVSIMDEYRVFEWYMNTPSYEGVFYDKYRELYYRIARLPDTNYKIGNRGNNKPIIIIVLDSQLHYLGEEILPPAKEGNYRINNCFVSKDGLNIQVLTDDEDKLIFEQYKVVINEN</sequence>
<accession>A0A1C7H1R9</accession>
<dbReference type="Proteomes" id="UP000309566">
    <property type="component" value="Unassembled WGS sequence"/>
</dbReference>
<dbReference type="SUPFAM" id="SSF101898">
    <property type="entry name" value="NHL repeat"/>
    <property type="match status" value="1"/>
</dbReference>
<dbReference type="InterPro" id="IPR025316">
    <property type="entry name" value="DUF4221"/>
</dbReference>
<dbReference type="STRING" id="1796613.A4V03_10340"/>
<gene>
    <name evidence="1" type="ORF">A4V03_10340</name>
    <name evidence="2" type="ORF">E5353_17910</name>
</gene>
<dbReference type="EMBL" id="SRYX01000124">
    <property type="protein sequence ID" value="TGY24999.1"/>
    <property type="molecule type" value="Genomic_DNA"/>
</dbReference>
<dbReference type="EMBL" id="CP015401">
    <property type="protein sequence ID" value="ANU57926.1"/>
    <property type="molecule type" value="Genomic_DNA"/>
</dbReference>
<proteinExistence type="predicted"/>
<evidence type="ECO:0000313" key="1">
    <source>
        <dbReference type="EMBL" id="ANU57926.1"/>
    </source>
</evidence>
<accession>A0A4S2CA23</accession>
<reference evidence="2 4" key="3">
    <citation type="submission" date="2019-04" db="EMBL/GenBank/DDBJ databases">
        <title>Microbes associate with the intestines of laboratory mice.</title>
        <authorList>
            <person name="Navarre W."/>
            <person name="Wong E."/>
            <person name="Huang K."/>
            <person name="Tropini C."/>
            <person name="Ng K."/>
            <person name="Yu B."/>
        </authorList>
    </citation>
    <scope>NUCLEOTIDE SEQUENCE [LARGE SCALE GENOMIC DNA]</scope>
    <source>
        <strain evidence="2 4">NM63_1-25</strain>
    </source>
</reference>
<dbReference type="AlphaFoldDB" id="A0A1C7H1R9"/>
<reference evidence="3" key="1">
    <citation type="submission" date="2016-04" db="EMBL/GenBank/DDBJ databases">
        <title>Complete Genome Sequences of Twelve Strains of a Stable Defined Moderately Diverse Mouse Microbiota 2 (sDMDMm2).</title>
        <authorList>
            <person name="Uchimura Y."/>
            <person name="Wyss M."/>
            <person name="Brugiroux S."/>
            <person name="Limenitakis J.P."/>
            <person name="Stecher B."/>
            <person name="McCoy K.D."/>
            <person name="Macpherson A.J."/>
        </authorList>
    </citation>
    <scope>NUCLEOTIDE SEQUENCE [LARGE SCALE GENOMIC DNA]</scope>
    <source>
        <strain evidence="3">I48</strain>
    </source>
</reference>
<dbReference type="OrthoDB" id="828261at2"/>
<evidence type="ECO:0000313" key="3">
    <source>
        <dbReference type="Proteomes" id="UP000092631"/>
    </source>
</evidence>
<reference evidence="1" key="2">
    <citation type="submission" date="2017-04" db="EMBL/GenBank/DDBJ databases">
        <title>Complete Genome Sequences of Twelve Strains of a Stable Defined Moderately Diverse Mouse Microbiota 2 (sDMDMm2).</title>
        <authorList>
            <person name="Uchimura Y."/>
            <person name="Wyss M."/>
            <person name="Brugiroux S."/>
            <person name="Limenitakis J.P."/>
            <person name="Stecher B."/>
            <person name="McCoy K.D."/>
            <person name="Macpherson A.J."/>
        </authorList>
    </citation>
    <scope>NUCLEOTIDE SEQUENCE</scope>
    <source>
        <strain evidence="1">I48</strain>
    </source>
</reference>
<organism evidence="1 3">
    <name type="scientific">Bacteroides caecimuris</name>
    <dbReference type="NCBI Taxonomy" id="1796613"/>
    <lineage>
        <taxon>Bacteria</taxon>
        <taxon>Pseudomonadati</taxon>
        <taxon>Bacteroidota</taxon>
        <taxon>Bacteroidia</taxon>
        <taxon>Bacteroidales</taxon>
        <taxon>Bacteroidaceae</taxon>
        <taxon>Bacteroides</taxon>
    </lineage>
</organism>
<protein>
    <submittedName>
        <fullName evidence="2">DUF4221 domain-containing protein</fullName>
    </submittedName>
</protein>
<dbReference type="PROSITE" id="PS51257">
    <property type="entry name" value="PROKAR_LIPOPROTEIN"/>
    <property type="match status" value="1"/>
</dbReference>
<evidence type="ECO:0000313" key="4">
    <source>
        <dbReference type="Proteomes" id="UP000309566"/>
    </source>
</evidence>
<keyword evidence="3" id="KW-1185">Reference proteome</keyword>
<dbReference type="Proteomes" id="UP000092631">
    <property type="component" value="Chromosome"/>
</dbReference>
<evidence type="ECO:0000313" key="2">
    <source>
        <dbReference type="EMBL" id="TGY24999.1"/>
    </source>
</evidence>
<name>A0A1C7H1R9_9BACE</name>
<dbReference type="RefSeq" id="WP_065538875.1">
    <property type="nucleotide sequence ID" value="NZ_CP015401.2"/>
</dbReference>